<gene>
    <name evidence="1" type="ORF">FRE64_17260</name>
</gene>
<dbReference type="Proteomes" id="UP000318453">
    <property type="component" value="Plasmid pEu4"/>
</dbReference>
<protein>
    <submittedName>
        <fullName evidence="1">DUF2283 domain-containing protein</fullName>
    </submittedName>
</protein>
<dbReference type="KEGG" id="enn:FRE64_17260"/>
<dbReference type="EMBL" id="CP042330">
    <property type="protein sequence ID" value="QDZ41710.1"/>
    <property type="molecule type" value="Genomic_DNA"/>
</dbReference>
<dbReference type="RefSeq" id="WP_146297676.1">
    <property type="nucleotide sequence ID" value="NZ_CP042330.1"/>
</dbReference>
<name>A0A5B8NUK8_9CHRO</name>
<reference evidence="1" key="1">
    <citation type="submission" date="2019-08" db="EMBL/GenBank/DDBJ databases">
        <title>Carotenoids and Carotenoid Binding Proteins in the Halophilic Cyanobacterium Euhalothece sp. ZM00.</title>
        <authorList>
            <person name="Cho S.M."/>
            <person name="Song J.Y."/>
            <person name="Park Y.-I."/>
        </authorList>
    </citation>
    <scope>NUCLEOTIDE SEQUENCE [LARGE SCALE GENOMIC DNA]</scope>
    <source>
        <strain evidence="1">Z-M001</strain>
        <plasmid evidence="1">pEu4</plasmid>
    </source>
</reference>
<dbReference type="PANTHER" id="PTHR37029:SF1">
    <property type="entry name" value="SSR1768 PROTEIN"/>
    <property type="match status" value="1"/>
</dbReference>
<evidence type="ECO:0000313" key="1">
    <source>
        <dbReference type="EMBL" id="QDZ41710.1"/>
    </source>
</evidence>
<keyword evidence="1" id="KW-0614">Plasmid</keyword>
<proteinExistence type="predicted"/>
<sequence>MNNSKMAYFAQEDILHLMISDEPEADSREISPNLTAELNEAGELIGVEILQASSFIKDTILESVQAQLSGTAE</sequence>
<organism evidence="1 2">
    <name type="scientific">Euhalothece natronophila Z-M001</name>
    <dbReference type="NCBI Taxonomy" id="522448"/>
    <lineage>
        <taxon>Bacteria</taxon>
        <taxon>Bacillati</taxon>
        <taxon>Cyanobacteriota</taxon>
        <taxon>Cyanophyceae</taxon>
        <taxon>Oscillatoriophycideae</taxon>
        <taxon>Chroococcales</taxon>
        <taxon>Halothecacae</taxon>
        <taxon>Halothece cluster</taxon>
        <taxon>Euhalothece</taxon>
    </lineage>
</organism>
<dbReference type="InterPro" id="IPR019270">
    <property type="entry name" value="DUF2283"/>
</dbReference>
<accession>A0A5B8NUK8</accession>
<dbReference type="Pfam" id="PF10049">
    <property type="entry name" value="DUF2283"/>
    <property type="match status" value="1"/>
</dbReference>
<evidence type="ECO:0000313" key="2">
    <source>
        <dbReference type="Proteomes" id="UP000318453"/>
    </source>
</evidence>
<keyword evidence="2" id="KW-1185">Reference proteome</keyword>
<dbReference type="OrthoDB" id="5570276at2"/>
<geneLocation type="plasmid" evidence="2">
    <name>peu4</name>
</geneLocation>
<dbReference type="AlphaFoldDB" id="A0A5B8NUK8"/>
<dbReference type="PANTHER" id="PTHR37029">
    <property type="entry name" value="SSR1768 PROTEIN"/>
    <property type="match status" value="1"/>
</dbReference>